<proteinExistence type="predicted"/>
<sequence length="150" mass="16582">MGTRIGVAVMAVVFVLYIWLLGGRSIALIRTGIDTEVPVAVIMGATMIVFPLLGFWALGRELWFGWRGDRLAKQLGEEGLLPDEEVALRPSGGVVRADADALFPAYQRAVEDEPESWRAWFRLGVVYDAAGDRKRARAATRQAIRLARRG</sequence>
<evidence type="ECO:0000313" key="3">
    <source>
        <dbReference type="Proteomes" id="UP000638043"/>
    </source>
</evidence>
<keyword evidence="3" id="KW-1185">Reference proteome</keyword>
<gene>
    <name evidence="2" type="ORF">GCM10010910_19400</name>
</gene>
<name>A0ABQ2N0Y5_9MICO</name>
<evidence type="ECO:0008006" key="4">
    <source>
        <dbReference type="Google" id="ProtNLM"/>
    </source>
</evidence>
<feature type="transmembrane region" description="Helical" evidence="1">
    <location>
        <begin position="39"/>
        <end position="58"/>
    </location>
</feature>
<dbReference type="InterPro" id="IPR011990">
    <property type="entry name" value="TPR-like_helical_dom_sf"/>
</dbReference>
<feature type="transmembrane region" description="Helical" evidence="1">
    <location>
        <begin position="7"/>
        <end position="27"/>
    </location>
</feature>
<keyword evidence="1" id="KW-0812">Transmembrane</keyword>
<keyword evidence="1" id="KW-1133">Transmembrane helix</keyword>
<keyword evidence="1" id="KW-0472">Membrane</keyword>
<dbReference type="EMBL" id="BMMQ01000005">
    <property type="protein sequence ID" value="GGO64461.1"/>
    <property type="molecule type" value="Genomic_DNA"/>
</dbReference>
<evidence type="ECO:0000313" key="2">
    <source>
        <dbReference type="EMBL" id="GGO64461.1"/>
    </source>
</evidence>
<comment type="caution">
    <text evidence="2">The sequence shown here is derived from an EMBL/GenBank/DDBJ whole genome shotgun (WGS) entry which is preliminary data.</text>
</comment>
<protein>
    <recommendedName>
        <fullName evidence="4">Tetratricopeptide repeat protein</fullName>
    </recommendedName>
</protein>
<organism evidence="2 3">
    <name type="scientific">Microbacterium nanhaiense</name>
    <dbReference type="NCBI Taxonomy" id="1301026"/>
    <lineage>
        <taxon>Bacteria</taxon>
        <taxon>Bacillati</taxon>
        <taxon>Actinomycetota</taxon>
        <taxon>Actinomycetes</taxon>
        <taxon>Micrococcales</taxon>
        <taxon>Microbacteriaceae</taxon>
        <taxon>Microbacterium</taxon>
    </lineage>
</organism>
<evidence type="ECO:0000256" key="1">
    <source>
        <dbReference type="SAM" id="Phobius"/>
    </source>
</evidence>
<dbReference type="Gene3D" id="1.25.40.10">
    <property type="entry name" value="Tetratricopeptide repeat domain"/>
    <property type="match status" value="1"/>
</dbReference>
<accession>A0ABQ2N0Y5</accession>
<dbReference type="SUPFAM" id="SSF48452">
    <property type="entry name" value="TPR-like"/>
    <property type="match status" value="1"/>
</dbReference>
<dbReference type="RefSeq" id="WP_188701346.1">
    <property type="nucleotide sequence ID" value="NZ_BMMQ01000005.1"/>
</dbReference>
<dbReference type="Proteomes" id="UP000638043">
    <property type="component" value="Unassembled WGS sequence"/>
</dbReference>
<reference evidence="3" key="1">
    <citation type="journal article" date="2019" name="Int. J. Syst. Evol. Microbiol.">
        <title>The Global Catalogue of Microorganisms (GCM) 10K type strain sequencing project: providing services to taxonomists for standard genome sequencing and annotation.</title>
        <authorList>
            <consortium name="The Broad Institute Genomics Platform"/>
            <consortium name="The Broad Institute Genome Sequencing Center for Infectious Disease"/>
            <person name="Wu L."/>
            <person name="Ma J."/>
        </authorList>
    </citation>
    <scope>NUCLEOTIDE SEQUENCE [LARGE SCALE GENOMIC DNA]</scope>
    <source>
        <strain evidence="3">CGMCC 4.7181</strain>
    </source>
</reference>